<proteinExistence type="predicted"/>
<organism evidence="2 3">
    <name type="scientific">Paenibacillus ferrarius</name>
    <dbReference type="NCBI Taxonomy" id="1469647"/>
    <lineage>
        <taxon>Bacteria</taxon>
        <taxon>Bacillati</taxon>
        <taxon>Bacillota</taxon>
        <taxon>Bacilli</taxon>
        <taxon>Bacillales</taxon>
        <taxon>Paenibacillaceae</taxon>
        <taxon>Paenibacillus</taxon>
    </lineage>
</organism>
<dbReference type="Gene3D" id="1.20.1260.80">
    <property type="match status" value="1"/>
</dbReference>
<keyword evidence="1" id="KW-0175">Coiled coil</keyword>
<dbReference type="STRING" id="1469647.BC351_27730"/>
<reference evidence="3" key="1">
    <citation type="submission" date="2016-07" db="EMBL/GenBank/DDBJ databases">
        <authorList>
            <person name="Florea S."/>
            <person name="Webb J.S."/>
            <person name="Jaromczyk J."/>
            <person name="Schardl C.L."/>
        </authorList>
    </citation>
    <scope>NUCLEOTIDE SEQUENCE [LARGE SCALE GENOMIC DNA]</scope>
    <source>
        <strain evidence="3">CY1</strain>
    </source>
</reference>
<comment type="caution">
    <text evidence="2">The sequence shown here is derived from an EMBL/GenBank/DDBJ whole genome shotgun (WGS) entry which is preliminary data.</text>
</comment>
<evidence type="ECO:0000313" key="3">
    <source>
        <dbReference type="Proteomes" id="UP000190626"/>
    </source>
</evidence>
<evidence type="ECO:0000313" key="2">
    <source>
        <dbReference type="EMBL" id="OPH56729.1"/>
    </source>
</evidence>
<name>A0A1V4HJE9_9BACL</name>
<gene>
    <name evidence="2" type="ORF">BC351_27730</name>
</gene>
<evidence type="ECO:0008006" key="4">
    <source>
        <dbReference type="Google" id="ProtNLM"/>
    </source>
</evidence>
<protein>
    <recommendedName>
        <fullName evidence="4">t-SNARE coiled-coil homology domain-containing protein</fullName>
    </recommendedName>
</protein>
<dbReference type="RefSeq" id="WP_079414189.1">
    <property type="nucleotide sequence ID" value="NZ_MBTG01000015.1"/>
</dbReference>
<dbReference type="EMBL" id="MBTG01000015">
    <property type="protein sequence ID" value="OPH56729.1"/>
    <property type="molecule type" value="Genomic_DNA"/>
</dbReference>
<dbReference type="AlphaFoldDB" id="A0A1V4HJE9"/>
<dbReference type="OrthoDB" id="2620217at2"/>
<evidence type="ECO:0000256" key="1">
    <source>
        <dbReference type="SAM" id="Coils"/>
    </source>
</evidence>
<dbReference type="SUPFAM" id="SSF57997">
    <property type="entry name" value="Tropomyosin"/>
    <property type="match status" value="1"/>
</dbReference>
<sequence length="115" mass="13155">MAEMTDREFLSAMLGRINEIGADVKVIKDRVDSMDRRMGNIEDRMGKLEDRMGKLEDRMGKLEDRMGNLEDRMGKIEDTVQDIKQVQIQQSEQIAGIAVTMMEHAASIRTLKLVK</sequence>
<accession>A0A1V4HJE9</accession>
<keyword evidence="3" id="KW-1185">Reference proteome</keyword>
<dbReference type="Proteomes" id="UP000190626">
    <property type="component" value="Unassembled WGS sequence"/>
</dbReference>
<feature type="coiled-coil region" evidence="1">
    <location>
        <begin position="31"/>
        <end position="79"/>
    </location>
</feature>